<keyword evidence="5" id="KW-0997">Cell inner membrane</keyword>
<dbReference type="GO" id="GO:0022857">
    <property type="term" value="F:transmembrane transporter activity"/>
    <property type="evidence" value="ECO:0007669"/>
    <property type="project" value="InterPro"/>
</dbReference>
<accession>A0A069PV47</accession>
<keyword evidence="8 11" id="KW-0472">Membrane</keyword>
<dbReference type="Pfam" id="PF02653">
    <property type="entry name" value="BPD_transp_2"/>
    <property type="match status" value="1"/>
</dbReference>
<comment type="function">
    <text evidence="9">Part of the ABC transporter complex LsrABCD involved in autoinducer 2 (AI-2) import. Probably responsible for the translocation of the substrate across the membrane.</text>
</comment>
<keyword evidence="6 11" id="KW-0812">Transmembrane</keyword>
<evidence type="ECO:0000256" key="11">
    <source>
        <dbReference type="SAM" id="Phobius"/>
    </source>
</evidence>
<dbReference type="RefSeq" id="WP_035930828.1">
    <property type="nucleotide sequence ID" value="NZ_CADFFX010000001.1"/>
</dbReference>
<feature type="transmembrane region" description="Helical" evidence="11">
    <location>
        <begin position="130"/>
        <end position="148"/>
    </location>
</feature>
<dbReference type="PANTHER" id="PTHR32196:SF71">
    <property type="entry name" value="AUTOINDUCER 2 IMPORT SYSTEM PERMEASE PROTEIN LSRD"/>
    <property type="match status" value="1"/>
</dbReference>
<evidence type="ECO:0000256" key="8">
    <source>
        <dbReference type="ARBA" id="ARBA00023136"/>
    </source>
</evidence>
<evidence type="ECO:0000256" key="2">
    <source>
        <dbReference type="ARBA" id="ARBA00011262"/>
    </source>
</evidence>
<dbReference type="InterPro" id="IPR001851">
    <property type="entry name" value="ABC_transp_permease"/>
</dbReference>
<keyword evidence="4" id="KW-1003">Cell membrane</keyword>
<comment type="subunit">
    <text evidence="2">The complex is composed of two ATP-binding proteins (LsrA), two transmembrane proteins (LsrC and LsrD) and a solute-binding protein (LsrB).</text>
</comment>
<evidence type="ECO:0000256" key="4">
    <source>
        <dbReference type="ARBA" id="ARBA00022475"/>
    </source>
</evidence>
<evidence type="ECO:0000313" key="13">
    <source>
        <dbReference type="Proteomes" id="UP000027466"/>
    </source>
</evidence>
<dbReference type="CDD" id="cd06579">
    <property type="entry name" value="TM_PBP1_transp_AraH_like"/>
    <property type="match status" value="1"/>
</dbReference>
<evidence type="ECO:0000256" key="10">
    <source>
        <dbReference type="ARBA" id="ARBA00039381"/>
    </source>
</evidence>
<feature type="transmembrane region" description="Helical" evidence="11">
    <location>
        <begin position="221"/>
        <end position="242"/>
    </location>
</feature>
<evidence type="ECO:0000313" key="12">
    <source>
        <dbReference type="EMBL" id="KDR43699.1"/>
    </source>
</evidence>
<sequence>MNSIATKARAPFTRYLSMEIARRYGIYLFFVALVAISGISSPTFLRSDNVVNMLVQFAPLGIVVIGQVFVILVGGLDLSVASVMATAAVIATAFDATDASAPAIFGVTFVMCLCAGLLNGLLVTKRQVSPFLATFATAVVLQGMRFAYTQGAPSGNVPPLFHAMGTGAIGRVPVCVLMLVACALVFGVLLHLSTFGRRVYMVGGNPEAARLVGVSPDAVRIVCYVISALLAGLAGLALSGYVGIVDNWVGRGFELDSIVAAVMGGLALSGGRGSLPGGLAGAAILVIVFNIVLLIGLPVQAQIIVKGVIIIGASACYVARRLR</sequence>
<protein>
    <recommendedName>
        <fullName evidence="10">Autoinducer 2 import system permease protein LsrD</fullName>
    </recommendedName>
</protein>
<keyword evidence="3" id="KW-0813">Transport</keyword>
<comment type="subcellular location">
    <subcellularLocation>
        <location evidence="1">Cell membrane</location>
        <topology evidence="1">Multi-pass membrane protein</topology>
    </subcellularLocation>
</comment>
<evidence type="ECO:0000256" key="6">
    <source>
        <dbReference type="ARBA" id="ARBA00022692"/>
    </source>
</evidence>
<name>A0A069PV47_9BURK</name>
<keyword evidence="7 11" id="KW-1133">Transmembrane helix</keyword>
<gene>
    <name evidence="12" type="ORF">BG61_32925</name>
</gene>
<dbReference type="AlphaFoldDB" id="A0A069PV47"/>
<comment type="caution">
    <text evidence="12">The sequence shown here is derived from an EMBL/GenBank/DDBJ whole genome shotgun (WGS) entry which is preliminary data.</text>
</comment>
<proteinExistence type="predicted"/>
<feature type="transmembrane region" description="Helical" evidence="11">
    <location>
        <begin position="24"/>
        <end position="45"/>
    </location>
</feature>
<dbReference type="EMBL" id="JFHC01000006">
    <property type="protein sequence ID" value="KDR43699.1"/>
    <property type="molecule type" value="Genomic_DNA"/>
</dbReference>
<evidence type="ECO:0000256" key="7">
    <source>
        <dbReference type="ARBA" id="ARBA00022989"/>
    </source>
</evidence>
<feature type="transmembrane region" description="Helical" evidence="11">
    <location>
        <begin position="275"/>
        <end position="297"/>
    </location>
</feature>
<evidence type="ECO:0000256" key="1">
    <source>
        <dbReference type="ARBA" id="ARBA00004651"/>
    </source>
</evidence>
<dbReference type="STRING" id="60547.GCA_000751215_02506"/>
<dbReference type="Proteomes" id="UP000027466">
    <property type="component" value="Unassembled WGS sequence"/>
</dbReference>
<evidence type="ECO:0000256" key="9">
    <source>
        <dbReference type="ARBA" id="ARBA00025439"/>
    </source>
</evidence>
<feature type="transmembrane region" description="Helical" evidence="11">
    <location>
        <begin position="80"/>
        <end position="97"/>
    </location>
</feature>
<reference evidence="12 13" key="1">
    <citation type="submission" date="2014-03" db="EMBL/GenBank/DDBJ databases">
        <title>Draft Genome Sequences of Four Burkholderia Strains.</title>
        <authorList>
            <person name="Liu X.Y."/>
            <person name="Li C.X."/>
            <person name="Xu J.H."/>
        </authorList>
    </citation>
    <scope>NUCLEOTIDE SEQUENCE [LARGE SCALE GENOMIC DNA]</scope>
    <source>
        <strain evidence="12 13">DSM 50014</strain>
    </source>
</reference>
<organism evidence="12 13">
    <name type="scientific">Caballeronia glathei</name>
    <dbReference type="NCBI Taxonomy" id="60547"/>
    <lineage>
        <taxon>Bacteria</taxon>
        <taxon>Pseudomonadati</taxon>
        <taxon>Pseudomonadota</taxon>
        <taxon>Betaproteobacteria</taxon>
        <taxon>Burkholderiales</taxon>
        <taxon>Burkholderiaceae</taxon>
        <taxon>Caballeronia</taxon>
    </lineage>
</organism>
<keyword evidence="13" id="KW-1185">Reference proteome</keyword>
<dbReference type="GO" id="GO:0005886">
    <property type="term" value="C:plasma membrane"/>
    <property type="evidence" value="ECO:0007669"/>
    <property type="project" value="UniProtKB-SubCell"/>
</dbReference>
<feature type="transmembrane region" description="Helical" evidence="11">
    <location>
        <begin position="103"/>
        <end position="123"/>
    </location>
</feature>
<dbReference type="PANTHER" id="PTHR32196">
    <property type="entry name" value="ABC TRANSPORTER PERMEASE PROTEIN YPHD-RELATED-RELATED"/>
    <property type="match status" value="1"/>
</dbReference>
<feature type="transmembrane region" description="Helical" evidence="11">
    <location>
        <begin position="168"/>
        <end position="192"/>
    </location>
</feature>
<feature type="transmembrane region" description="Helical" evidence="11">
    <location>
        <begin position="51"/>
        <end position="73"/>
    </location>
</feature>
<evidence type="ECO:0000256" key="5">
    <source>
        <dbReference type="ARBA" id="ARBA00022519"/>
    </source>
</evidence>
<evidence type="ECO:0000256" key="3">
    <source>
        <dbReference type="ARBA" id="ARBA00022448"/>
    </source>
</evidence>